<evidence type="ECO:0000259" key="4">
    <source>
        <dbReference type="Pfam" id="PF03816"/>
    </source>
</evidence>
<dbReference type="InterPro" id="IPR050922">
    <property type="entry name" value="LytR/CpsA/Psr_CW_biosynth"/>
</dbReference>
<dbReference type="PANTHER" id="PTHR33392:SF6">
    <property type="entry name" value="POLYISOPRENYL-TEICHOIC ACID--PEPTIDOGLYCAN TEICHOIC ACID TRANSFERASE TAGU"/>
    <property type="match status" value="1"/>
</dbReference>
<proteinExistence type="inferred from homology"/>
<comment type="similarity">
    <text evidence="1">Belongs to the LytR/CpsA/Psr (LCP) family.</text>
</comment>
<feature type="domain" description="Cell envelope-related transcriptional attenuator" evidence="4">
    <location>
        <begin position="263"/>
        <end position="408"/>
    </location>
</feature>
<dbReference type="Gene3D" id="3.40.630.190">
    <property type="entry name" value="LCP protein"/>
    <property type="match status" value="1"/>
</dbReference>
<dbReference type="EMBL" id="DVFO01000090">
    <property type="protein sequence ID" value="HIQ61620.1"/>
    <property type="molecule type" value="Genomic_DNA"/>
</dbReference>
<name>A0A9D0YVE8_9FIRM</name>
<evidence type="ECO:0000256" key="1">
    <source>
        <dbReference type="ARBA" id="ARBA00006068"/>
    </source>
</evidence>
<evidence type="ECO:0000313" key="6">
    <source>
        <dbReference type="Proteomes" id="UP000886879"/>
    </source>
</evidence>
<dbReference type="InterPro" id="IPR004474">
    <property type="entry name" value="LytR_CpsA_psr"/>
</dbReference>
<feature type="region of interest" description="Disordered" evidence="2">
    <location>
        <begin position="215"/>
        <end position="239"/>
    </location>
</feature>
<accession>A0A9D0YVE8</accession>
<gene>
    <name evidence="5" type="ORF">IAD31_08530</name>
</gene>
<feature type="transmembrane region" description="Helical" evidence="3">
    <location>
        <begin position="46"/>
        <end position="65"/>
    </location>
</feature>
<dbReference type="Pfam" id="PF03816">
    <property type="entry name" value="LytR_cpsA_psr"/>
    <property type="match status" value="1"/>
</dbReference>
<reference evidence="5" key="1">
    <citation type="submission" date="2020-10" db="EMBL/GenBank/DDBJ databases">
        <authorList>
            <person name="Gilroy R."/>
        </authorList>
    </citation>
    <scope>NUCLEOTIDE SEQUENCE</scope>
    <source>
        <strain evidence="5">ChiGjej2B2-12916</strain>
    </source>
</reference>
<evidence type="ECO:0000256" key="2">
    <source>
        <dbReference type="SAM" id="MobiDB-lite"/>
    </source>
</evidence>
<dbReference type="Gene3D" id="3.40.190.10">
    <property type="entry name" value="Periplasmic binding protein-like II"/>
    <property type="match status" value="1"/>
</dbReference>
<evidence type="ECO:0000256" key="3">
    <source>
        <dbReference type="SAM" id="Phobius"/>
    </source>
</evidence>
<dbReference type="Proteomes" id="UP000886879">
    <property type="component" value="Unassembled WGS sequence"/>
</dbReference>
<evidence type="ECO:0000313" key="5">
    <source>
        <dbReference type="EMBL" id="HIQ61620.1"/>
    </source>
</evidence>
<feature type="transmembrane region" description="Helical" evidence="3">
    <location>
        <begin position="77"/>
        <end position="96"/>
    </location>
</feature>
<keyword evidence="3" id="KW-0812">Transmembrane</keyword>
<dbReference type="PANTHER" id="PTHR33392">
    <property type="entry name" value="POLYISOPRENYL-TEICHOIC ACID--PEPTIDOGLYCAN TEICHOIC ACID TRANSFERASE TAGU"/>
    <property type="match status" value="1"/>
</dbReference>
<keyword evidence="3" id="KW-0472">Membrane</keyword>
<sequence>MNQQFFSRSENQGVSCIINRIVLVLFTLLSLALVFVAITSKMLTPLLTGVLIGTVVILLLLVWLLSLLHPTKVRRTIATILALILSAAFAVGIYYAQITVNALKNITSGGVETAEMVVCVRIDDQREMPDLLRERFGVLEELDAHNTKAALLKIQDEFYVTANTKSYASASELVDALLNSDINVMLINRAYLDMLSELDGYQDLDTKIREVRAISVTSEDDTDTPSPVPLPEHSKDPEEDDEVFTVYISGSDSRSSDVLATGRSDVNIIATVNPNTRQVLLLSTPRDYYVPLSIADEGDLPDKLTHAGIYGIDVSQDTLAQFYDIDIDYYFRVNFTGFEDIIDALGGIEVNSQYDFKSGGYHFTQGINHMDGAMALSYVRERYAFPNGDYQRGIHQMQVITAVIQKAMSPEILTNYNSLMNAAQNSFVTSVPYDLVGTLVRSQLSNGGAWTINSYYVSGTGSSDYTYSIPNQKAYVTIPDYSTVDTAKEMMRKVRLGHSLATS</sequence>
<organism evidence="5 6">
    <name type="scientific">Candidatus Enterenecus faecium</name>
    <dbReference type="NCBI Taxonomy" id="2840780"/>
    <lineage>
        <taxon>Bacteria</taxon>
        <taxon>Bacillati</taxon>
        <taxon>Bacillota</taxon>
        <taxon>Clostridia</taxon>
        <taxon>Eubacteriales</taxon>
        <taxon>Candidatus Enterenecus</taxon>
    </lineage>
</organism>
<reference evidence="5" key="2">
    <citation type="journal article" date="2021" name="PeerJ">
        <title>Extensive microbial diversity within the chicken gut microbiome revealed by metagenomics and culture.</title>
        <authorList>
            <person name="Gilroy R."/>
            <person name="Ravi A."/>
            <person name="Getino M."/>
            <person name="Pursley I."/>
            <person name="Horton D.L."/>
            <person name="Alikhan N.F."/>
            <person name="Baker D."/>
            <person name="Gharbi K."/>
            <person name="Hall N."/>
            <person name="Watson M."/>
            <person name="Adriaenssens E.M."/>
            <person name="Foster-Nyarko E."/>
            <person name="Jarju S."/>
            <person name="Secka A."/>
            <person name="Antonio M."/>
            <person name="Oren A."/>
            <person name="Chaudhuri R.R."/>
            <person name="La Ragione R."/>
            <person name="Hildebrand F."/>
            <person name="Pallen M.J."/>
        </authorList>
    </citation>
    <scope>NUCLEOTIDE SEQUENCE</scope>
    <source>
        <strain evidence="5">ChiGjej2B2-12916</strain>
    </source>
</reference>
<comment type="caution">
    <text evidence="5">The sequence shown here is derived from an EMBL/GenBank/DDBJ whole genome shotgun (WGS) entry which is preliminary data.</text>
</comment>
<protein>
    <submittedName>
        <fullName evidence="5">LCP family protein</fullName>
    </submittedName>
</protein>
<dbReference type="AlphaFoldDB" id="A0A9D0YVE8"/>
<keyword evidence="3" id="KW-1133">Transmembrane helix</keyword>
<dbReference type="NCBIfam" id="TIGR00350">
    <property type="entry name" value="lytR_cpsA_psr"/>
    <property type="match status" value="1"/>
</dbReference>
<feature type="transmembrane region" description="Helical" evidence="3">
    <location>
        <begin position="21"/>
        <end position="40"/>
    </location>
</feature>